<name>A0A0A9ELW6_ARUDO</name>
<dbReference type="EMBL" id="GBRH01197897">
    <property type="protein sequence ID" value="JAD99998.1"/>
    <property type="molecule type" value="Transcribed_RNA"/>
</dbReference>
<protein>
    <submittedName>
        <fullName evidence="1">Uncharacterized protein</fullName>
    </submittedName>
</protein>
<dbReference type="EMBL" id="GBRH01197967">
    <property type="protein sequence ID" value="JAD99928.1"/>
    <property type="molecule type" value="Transcribed_RNA"/>
</dbReference>
<proteinExistence type="predicted"/>
<reference evidence="1" key="2">
    <citation type="journal article" date="2015" name="Data Brief">
        <title>Shoot transcriptome of the giant reed, Arundo donax.</title>
        <authorList>
            <person name="Barrero R.A."/>
            <person name="Guerrero F.D."/>
            <person name="Moolhuijzen P."/>
            <person name="Goolsby J.A."/>
            <person name="Tidwell J."/>
            <person name="Bellgard S.E."/>
            <person name="Bellgard M.I."/>
        </authorList>
    </citation>
    <scope>NUCLEOTIDE SEQUENCE</scope>
    <source>
        <tissue evidence="1">Shoot tissue taken approximately 20 cm above the soil surface</tissue>
    </source>
</reference>
<dbReference type="AlphaFoldDB" id="A0A0A9ELW6"/>
<accession>A0A0A9ELW6</accession>
<evidence type="ECO:0000313" key="1">
    <source>
        <dbReference type="EMBL" id="JAD99998.1"/>
    </source>
</evidence>
<sequence>MHPIWALEMPAEKEINFSARITGQSNHHHGKNQTITTVKYFHYTAKYNTSMACLFVPGISHAHAGQIYSPLI</sequence>
<organism evidence="1">
    <name type="scientific">Arundo donax</name>
    <name type="common">Giant reed</name>
    <name type="synonym">Donax arundinaceus</name>
    <dbReference type="NCBI Taxonomy" id="35708"/>
    <lineage>
        <taxon>Eukaryota</taxon>
        <taxon>Viridiplantae</taxon>
        <taxon>Streptophyta</taxon>
        <taxon>Embryophyta</taxon>
        <taxon>Tracheophyta</taxon>
        <taxon>Spermatophyta</taxon>
        <taxon>Magnoliopsida</taxon>
        <taxon>Liliopsida</taxon>
        <taxon>Poales</taxon>
        <taxon>Poaceae</taxon>
        <taxon>PACMAD clade</taxon>
        <taxon>Arundinoideae</taxon>
        <taxon>Arundineae</taxon>
        <taxon>Arundo</taxon>
    </lineage>
</organism>
<reference evidence="1" key="1">
    <citation type="submission" date="2014-09" db="EMBL/GenBank/DDBJ databases">
        <authorList>
            <person name="Magalhaes I.L.F."/>
            <person name="Oliveira U."/>
            <person name="Santos F.R."/>
            <person name="Vidigal T.H.D.A."/>
            <person name="Brescovit A.D."/>
            <person name="Santos A.J."/>
        </authorList>
    </citation>
    <scope>NUCLEOTIDE SEQUENCE</scope>
    <source>
        <tissue evidence="1">Shoot tissue taken approximately 20 cm above the soil surface</tissue>
    </source>
</reference>